<gene>
    <name evidence="3" type="ORF">FGKAn22_22890</name>
</gene>
<keyword evidence="4" id="KW-1185">Reference proteome</keyword>
<feature type="signal peptide" evidence="1">
    <location>
        <begin position="1"/>
        <end position="20"/>
    </location>
</feature>
<dbReference type="KEGG" id="fku:FGKAn22_22890"/>
<dbReference type="EMBL" id="AP019536">
    <property type="protein sequence ID" value="BBJ00597.1"/>
    <property type="molecule type" value="Genomic_DNA"/>
</dbReference>
<dbReference type="RefSeq" id="WP_212785823.1">
    <property type="nucleotide sequence ID" value="NZ_AP019536.1"/>
</dbReference>
<evidence type="ECO:0000256" key="1">
    <source>
        <dbReference type="SAM" id="SignalP"/>
    </source>
</evidence>
<dbReference type="AlphaFoldDB" id="A0AAN1W150"/>
<feature type="domain" description="DUF2059" evidence="2">
    <location>
        <begin position="94"/>
        <end position="151"/>
    </location>
</feature>
<evidence type="ECO:0000259" key="2">
    <source>
        <dbReference type="Pfam" id="PF09832"/>
    </source>
</evidence>
<evidence type="ECO:0000313" key="3">
    <source>
        <dbReference type="EMBL" id="BBJ00597.1"/>
    </source>
</evidence>
<dbReference type="Pfam" id="PF09832">
    <property type="entry name" value="DUF2059"/>
    <property type="match status" value="1"/>
</dbReference>
<keyword evidence="1" id="KW-0732">Signal</keyword>
<dbReference type="Proteomes" id="UP001319121">
    <property type="component" value="Chromosome"/>
</dbReference>
<reference evidence="3 4" key="1">
    <citation type="submission" date="2019-03" db="EMBL/GenBank/DDBJ databases">
        <title>Complete genome sequence of Ferrigenium kumadai strain An22, a microaerophilic iron-oxidizing bacterium isolated from a paddy field soil.</title>
        <authorList>
            <person name="Watanabe T."/>
            <person name="Asakawa S."/>
        </authorList>
    </citation>
    <scope>NUCLEOTIDE SEQUENCE [LARGE SCALE GENOMIC DNA]</scope>
    <source>
        <strain evidence="3 4">An22</strain>
    </source>
</reference>
<dbReference type="InterPro" id="IPR018637">
    <property type="entry name" value="DUF2059"/>
</dbReference>
<accession>A0AAN1W150</accession>
<sequence length="170" mass="19230">MRFFGIGLFCVLLGLQPAMAAEAPASEASVRELIEVTQAKNMFDSLMARMDAIFQTSMNQALAGQTPTAEQKKIMVEMQSKMVSVFKEDMKWESLEPILIDIYRKSFTQNELNDMLTFYKSKAGQAMLAKMPIVMQNSMQAMQGRMAIMMPKLQQIQRDAITQLKASQKK</sequence>
<evidence type="ECO:0000313" key="4">
    <source>
        <dbReference type="Proteomes" id="UP001319121"/>
    </source>
</evidence>
<name>A0AAN1W150_9PROT</name>
<organism evidence="3 4">
    <name type="scientific">Ferrigenium kumadai</name>
    <dbReference type="NCBI Taxonomy" id="1682490"/>
    <lineage>
        <taxon>Bacteria</taxon>
        <taxon>Pseudomonadati</taxon>
        <taxon>Pseudomonadota</taxon>
        <taxon>Betaproteobacteria</taxon>
        <taxon>Nitrosomonadales</taxon>
        <taxon>Gallionellaceae</taxon>
        <taxon>Ferrigenium</taxon>
    </lineage>
</organism>
<protein>
    <recommendedName>
        <fullName evidence="2">DUF2059 domain-containing protein</fullName>
    </recommendedName>
</protein>
<feature type="chain" id="PRO_5043037454" description="DUF2059 domain-containing protein" evidence="1">
    <location>
        <begin position="21"/>
        <end position="170"/>
    </location>
</feature>
<proteinExistence type="predicted"/>